<dbReference type="Proteomes" id="UP000677611">
    <property type="component" value="Unassembled WGS sequence"/>
</dbReference>
<feature type="transmembrane region" description="Helical" evidence="1">
    <location>
        <begin position="20"/>
        <end position="41"/>
    </location>
</feature>
<proteinExistence type="predicted"/>
<keyword evidence="1" id="KW-0812">Transmembrane</keyword>
<dbReference type="RefSeq" id="WP_170833661.1">
    <property type="nucleotide sequence ID" value="NZ_CP127376.1"/>
</dbReference>
<evidence type="ECO:0000256" key="1">
    <source>
        <dbReference type="SAM" id="Phobius"/>
    </source>
</evidence>
<accession>A0ABS3NTY9</accession>
<evidence type="ECO:0000313" key="2">
    <source>
        <dbReference type="EMBL" id="MBO1624369.1"/>
    </source>
</evidence>
<keyword evidence="3" id="KW-1185">Reference proteome</keyword>
<gene>
    <name evidence="2" type="ORF">J4P90_03755</name>
</gene>
<comment type="caution">
    <text evidence="2">The sequence shown here is derived from an EMBL/GenBank/DDBJ whole genome shotgun (WGS) entry which is preliminary data.</text>
</comment>
<sequence>MNIEQQAELQEAKETYVGRLFTLGSAILFLIGSVISIATAYKTYTRLLQTSTSQ</sequence>
<reference evidence="2 3" key="1">
    <citation type="submission" date="2021-03" db="EMBL/GenBank/DDBJ databases">
        <title>Identification of novel Bacillus strains.</title>
        <authorList>
            <person name="Xiao Z."/>
            <person name="Li Y."/>
            <person name="Shen J."/>
        </authorList>
    </citation>
    <scope>NUCLEOTIDE SEQUENCE [LARGE SCALE GENOMIC DNA]</scope>
    <source>
        <strain evidence="2 3">SY8</strain>
    </source>
</reference>
<organism evidence="2 3">
    <name type="scientific">Bacillus arachidis</name>
    <dbReference type="NCBI Taxonomy" id="2819290"/>
    <lineage>
        <taxon>Bacteria</taxon>
        <taxon>Bacillati</taxon>
        <taxon>Bacillota</taxon>
        <taxon>Bacilli</taxon>
        <taxon>Bacillales</taxon>
        <taxon>Bacillaceae</taxon>
        <taxon>Bacillus</taxon>
    </lineage>
</organism>
<dbReference type="EMBL" id="JAGDQJ010000006">
    <property type="protein sequence ID" value="MBO1624369.1"/>
    <property type="molecule type" value="Genomic_DNA"/>
</dbReference>
<keyword evidence="1" id="KW-1133">Transmembrane helix</keyword>
<keyword evidence="1" id="KW-0472">Membrane</keyword>
<name>A0ABS3NTY9_9BACI</name>
<evidence type="ECO:0000313" key="3">
    <source>
        <dbReference type="Proteomes" id="UP000677611"/>
    </source>
</evidence>
<protein>
    <submittedName>
        <fullName evidence="2">Uncharacterized protein</fullName>
    </submittedName>
</protein>